<keyword evidence="4" id="KW-1185">Reference proteome</keyword>
<keyword evidence="2" id="KW-0812">Transmembrane</keyword>
<evidence type="ECO:0000313" key="3">
    <source>
        <dbReference type="EMBL" id="GAA4968232.1"/>
    </source>
</evidence>
<evidence type="ECO:0000256" key="1">
    <source>
        <dbReference type="SAM" id="MobiDB-lite"/>
    </source>
</evidence>
<proteinExistence type="predicted"/>
<sequence length="179" mass="18417">MPANPDETGDPGGDLDVDAVFAEIVARWDTPSSPARAAEVAGEEDRESPSTAAPEARRTVLPLPRAPVEAPPPAPQRDTVPDAAPARGGRPEDEEPDPFAADGFVPPEPPPLPRDLVVWAAWAGVLGGPVVLLVAAVARGHLPGLVAAIAAAAFVAGFATLVLRLPSRREDDDDDGAVV</sequence>
<evidence type="ECO:0000313" key="4">
    <source>
        <dbReference type="Proteomes" id="UP001501195"/>
    </source>
</evidence>
<comment type="caution">
    <text evidence="3">The sequence shown here is derived from an EMBL/GenBank/DDBJ whole genome shotgun (WGS) entry which is preliminary data.</text>
</comment>
<feature type="transmembrane region" description="Helical" evidence="2">
    <location>
        <begin position="116"/>
        <end position="138"/>
    </location>
</feature>
<gene>
    <name evidence="3" type="ORF">GCM10023225_08310</name>
</gene>
<dbReference type="EMBL" id="BAABIL010000103">
    <property type="protein sequence ID" value="GAA4968232.1"/>
    <property type="molecule type" value="Genomic_DNA"/>
</dbReference>
<evidence type="ECO:0000256" key="2">
    <source>
        <dbReference type="SAM" id="Phobius"/>
    </source>
</evidence>
<keyword evidence="2" id="KW-1133">Transmembrane helix</keyword>
<protein>
    <submittedName>
        <fullName evidence="3">Uncharacterized protein</fullName>
    </submittedName>
</protein>
<feature type="transmembrane region" description="Helical" evidence="2">
    <location>
        <begin position="144"/>
        <end position="163"/>
    </location>
</feature>
<organism evidence="3 4">
    <name type="scientific">Kineococcus glutinatus</name>
    <dbReference type="NCBI Taxonomy" id="1070872"/>
    <lineage>
        <taxon>Bacteria</taxon>
        <taxon>Bacillati</taxon>
        <taxon>Actinomycetota</taxon>
        <taxon>Actinomycetes</taxon>
        <taxon>Kineosporiales</taxon>
        <taxon>Kineosporiaceae</taxon>
        <taxon>Kineococcus</taxon>
    </lineage>
</organism>
<dbReference type="RefSeq" id="WP_345711100.1">
    <property type="nucleotide sequence ID" value="NZ_BAABIL010000103.1"/>
</dbReference>
<keyword evidence="2" id="KW-0472">Membrane</keyword>
<dbReference type="Proteomes" id="UP001501195">
    <property type="component" value="Unassembled WGS sequence"/>
</dbReference>
<reference evidence="4" key="1">
    <citation type="journal article" date="2019" name="Int. J. Syst. Evol. Microbiol.">
        <title>The Global Catalogue of Microorganisms (GCM) 10K type strain sequencing project: providing services to taxonomists for standard genome sequencing and annotation.</title>
        <authorList>
            <consortium name="The Broad Institute Genomics Platform"/>
            <consortium name="The Broad Institute Genome Sequencing Center for Infectious Disease"/>
            <person name="Wu L."/>
            <person name="Ma J."/>
        </authorList>
    </citation>
    <scope>NUCLEOTIDE SEQUENCE [LARGE SCALE GENOMIC DNA]</scope>
    <source>
        <strain evidence="4">JCM 18126</strain>
    </source>
</reference>
<accession>A0ABP9HDA0</accession>
<feature type="region of interest" description="Disordered" evidence="1">
    <location>
        <begin position="26"/>
        <end position="107"/>
    </location>
</feature>
<name>A0ABP9HDA0_9ACTN</name>